<dbReference type="InterPro" id="IPR022385">
    <property type="entry name" value="Rhs_assc_core"/>
</dbReference>
<comment type="caution">
    <text evidence="1">The sequence shown here is derived from an EMBL/GenBank/DDBJ whole genome shotgun (WGS) entry which is preliminary data.</text>
</comment>
<name>A0A6M0RHV4_9CYAN</name>
<dbReference type="Proteomes" id="UP000481033">
    <property type="component" value="Unassembled WGS sequence"/>
</dbReference>
<protein>
    <submittedName>
        <fullName evidence="1">RHS repeat-associated core domain-containing protein</fullName>
    </submittedName>
</protein>
<keyword evidence="2" id="KW-1185">Reference proteome</keyword>
<dbReference type="AlphaFoldDB" id="A0A6M0RHV4"/>
<organism evidence="1 2">
    <name type="scientific">Adonisia turfae CCMR0081</name>
    <dbReference type="NCBI Taxonomy" id="2292702"/>
    <lineage>
        <taxon>Bacteria</taxon>
        <taxon>Bacillati</taxon>
        <taxon>Cyanobacteriota</taxon>
        <taxon>Adonisia</taxon>
        <taxon>Adonisia turfae</taxon>
    </lineage>
</organism>
<evidence type="ECO:0000313" key="2">
    <source>
        <dbReference type="Proteomes" id="UP000481033"/>
    </source>
</evidence>
<dbReference type="EMBL" id="QXHD01000004">
    <property type="protein sequence ID" value="NEZ55453.1"/>
    <property type="molecule type" value="Genomic_DNA"/>
</dbReference>
<dbReference type="Gene3D" id="2.180.10.10">
    <property type="entry name" value="RHS repeat-associated core"/>
    <property type="match status" value="1"/>
</dbReference>
<proteinExistence type="predicted"/>
<reference evidence="1 2" key="1">
    <citation type="journal article" date="2020" name="Microb. Ecol.">
        <title>Ecogenomics of the Marine Benthic Filamentous Cyanobacterium Adonisia.</title>
        <authorList>
            <person name="Walter J.M."/>
            <person name="Coutinho F.H."/>
            <person name="Leomil L."/>
            <person name="Hargreaves P.I."/>
            <person name="Campeao M.E."/>
            <person name="Vieira V.V."/>
            <person name="Silva B.S."/>
            <person name="Fistarol G.O."/>
            <person name="Salomon P.S."/>
            <person name="Sawabe T."/>
            <person name="Mino S."/>
            <person name="Hosokawa M."/>
            <person name="Miyashita H."/>
            <person name="Maruyama F."/>
            <person name="van Verk M.C."/>
            <person name="Dutilh B.E."/>
            <person name="Thompson C.C."/>
            <person name="Thompson F.L."/>
        </authorList>
    </citation>
    <scope>NUCLEOTIDE SEQUENCE [LARGE SCALE GENOMIC DNA]</scope>
    <source>
        <strain evidence="1 2">CCMR0081</strain>
    </source>
</reference>
<evidence type="ECO:0000313" key="1">
    <source>
        <dbReference type="EMBL" id="NEZ55453.1"/>
    </source>
</evidence>
<gene>
    <name evidence="1" type="ORF">DXZ20_07130</name>
</gene>
<accession>A0A6M0RHV4</accession>
<sequence length="280" mass="31088">MYYRARYYDPTVDRFISENPLGFDAGDANLYRYVFNSPTNYTDPSGEATFVPLIVVGAVLALVTEGVLLNNQLQSEETREALEDFAQWCLETATGGYNPDFDPNRPIWDNLPLPKVDWDEILQTPPVNLEDLYPGGFGEEIQDLGSFSLPPFGSGLDSVDPTDFVFNASEWAEGVAQHSWERHNGADFRNIGINSESQLAESVDSTINFPDLIANDRVRDDATGYWSGVERIIVIEHPNSSSSPSTAFPKTSEAEAQSILFAMASKMWGQGINSFHLNLN</sequence>
<dbReference type="NCBIfam" id="TIGR03696">
    <property type="entry name" value="Rhs_assc_core"/>
    <property type="match status" value="1"/>
</dbReference>